<name>A0A919K4R1_9ACTN</name>
<sequence>MACAASPSSATLPATYDGGGDGRYQMSPARIRSGAVAASRSGMGACQPRRAGGSGNRASGGAVIAAYQ</sequence>
<evidence type="ECO:0000313" key="2">
    <source>
        <dbReference type="EMBL" id="GIE98553.1"/>
    </source>
</evidence>
<accession>A0A919K4R1</accession>
<dbReference type="Proteomes" id="UP000636960">
    <property type="component" value="Unassembled WGS sequence"/>
</dbReference>
<keyword evidence="3" id="KW-1185">Reference proteome</keyword>
<organism evidence="2 3">
    <name type="scientific">Paractinoplanes rishiriensis</name>
    <dbReference type="NCBI Taxonomy" id="1050105"/>
    <lineage>
        <taxon>Bacteria</taxon>
        <taxon>Bacillati</taxon>
        <taxon>Actinomycetota</taxon>
        <taxon>Actinomycetes</taxon>
        <taxon>Micromonosporales</taxon>
        <taxon>Micromonosporaceae</taxon>
        <taxon>Paractinoplanes</taxon>
    </lineage>
</organism>
<evidence type="ECO:0000256" key="1">
    <source>
        <dbReference type="SAM" id="MobiDB-lite"/>
    </source>
</evidence>
<dbReference type="EMBL" id="BOMV01000063">
    <property type="protein sequence ID" value="GIE98553.1"/>
    <property type="molecule type" value="Genomic_DNA"/>
</dbReference>
<reference evidence="2" key="1">
    <citation type="submission" date="2021-01" db="EMBL/GenBank/DDBJ databases">
        <title>Whole genome shotgun sequence of Actinoplanes rishiriensis NBRC 108556.</title>
        <authorList>
            <person name="Komaki H."/>
            <person name="Tamura T."/>
        </authorList>
    </citation>
    <scope>NUCLEOTIDE SEQUENCE</scope>
    <source>
        <strain evidence="2">NBRC 108556</strain>
    </source>
</reference>
<feature type="compositionally biased region" description="Low complexity" evidence="1">
    <location>
        <begin position="1"/>
        <end position="15"/>
    </location>
</feature>
<feature type="region of interest" description="Disordered" evidence="1">
    <location>
        <begin position="37"/>
        <end position="68"/>
    </location>
</feature>
<proteinExistence type="predicted"/>
<evidence type="ECO:0000313" key="3">
    <source>
        <dbReference type="Proteomes" id="UP000636960"/>
    </source>
</evidence>
<protein>
    <submittedName>
        <fullName evidence="2">Uncharacterized protein</fullName>
    </submittedName>
</protein>
<feature type="region of interest" description="Disordered" evidence="1">
    <location>
        <begin position="1"/>
        <end position="25"/>
    </location>
</feature>
<comment type="caution">
    <text evidence="2">The sequence shown here is derived from an EMBL/GenBank/DDBJ whole genome shotgun (WGS) entry which is preliminary data.</text>
</comment>
<gene>
    <name evidence="2" type="ORF">Ari01nite_60180</name>
</gene>
<dbReference type="AlphaFoldDB" id="A0A919K4R1"/>